<dbReference type="InterPro" id="IPR011761">
    <property type="entry name" value="ATP-grasp"/>
</dbReference>
<protein>
    <submittedName>
        <fullName evidence="6">ATP-grasp domain-containing protein</fullName>
    </submittedName>
</protein>
<dbReference type="EMBL" id="JACAQB010000018">
    <property type="protein sequence ID" value="NWB99002.1"/>
    <property type="molecule type" value="Genomic_DNA"/>
</dbReference>
<dbReference type="InterPro" id="IPR013815">
    <property type="entry name" value="ATP_grasp_subdomain_1"/>
</dbReference>
<evidence type="ECO:0000256" key="4">
    <source>
        <dbReference type="PROSITE-ProRule" id="PRU00409"/>
    </source>
</evidence>
<evidence type="ECO:0000256" key="3">
    <source>
        <dbReference type="ARBA" id="ARBA00022840"/>
    </source>
</evidence>
<keyword evidence="2 4" id="KW-0547">Nucleotide-binding</keyword>
<dbReference type="GO" id="GO:0016874">
    <property type="term" value="F:ligase activity"/>
    <property type="evidence" value="ECO:0007669"/>
    <property type="project" value="UniProtKB-KW"/>
</dbReference>
<dbReference type="Proteomes" id="UP000539985">
    <property type="component" value="Unassembled WGS sequence"/>
</dbReference>
<dbReference type="AlphaFoldDB" id="A0A7Y8C576"/>
<dbReference type="RefSeq" id="WP_177104721.1">
    <property type="nucleotide sequence ID" value="NZ_JACAQB010000018.1"/>
</dbReference>
<dbReference type="PANTHER" id="PTHR43585">
    <property type="entry name" value="FUMIPYRROLE BIOSYNTHESIS PROTEIN C"/>
    <property type="match status" value="1"/>
</dbReference>
<proteinExistence type="predicted"/>
<dbReference type="Gene3D" id="3.40.50.20">
    <property type="match status" value="1"/>
</dbReference>
<dbReference type="GO" id="GO:0046872">
    <property type="term" value="F:metal ion binding"/>
    <property type="evidence" value="ECO:0007669"/>
    <property type="project" value="InterPro"/>
</dbReference>
<dbReference type="GO" id="GO:0005524">
    <property type="term" value="F:ATP binding"/>
    <property type="evidence" value="ECO:0007669"/>
    <property type="project" value="UniProtKB-UniRule"/>
</dbReference>
<accession>A0A7Y8C576</accession>
<evidence type="ECO:0000256" key="1">
    <source>
        <dbReference type="ARBA" id="ARBA00022598"/>
    </source>
</evidence>
<dbReference type="InterPro" id="IPR052032">
    <property type="entry name" value="ATP-dep_AA_Ligase"/>
</dbReference>
<sequence length="412" mass="46016">MHIVIVNRWPRFQDPTRWDNELTRYEEFFDHQHHQISYVVDGPGAEGVLAPREHIAHLVQVDDVNQYPQLLAGVQQIIERVGPVDQLIALSEFTLEIAALVRQALSIPGHGPEQVAVYRDKARMKEVLQKHGLAVPPFARCTSLEQALHFANEVGYPVIVKPVDGAASIGVARADDAQALRSLLKDVDLRRYEVEAFIQGQIYHIDGFTDADGSVPFQVVSRYINSCLDFASAQPLGSVILQTSELRTRIEAFSQSCLRALELTTSAFHLEIFVEQDGSLVFLEVGARVGGSEVPHLINKVFGVNLYEHWLKRLAGDTLALPHAERDPSGGWLVIPKPARLPCRVIEARSLRPQVDSLWRELLPQPGQILEAGGSYDALHSGRFIFIQASEADIERDIHHAINNFHFQAEPV</sequence>
<keyword evidence="3 4" id="KW-0067">ATP-binding</keyword>
<reference evidence="6 7" key="1">
    <citation type="submission" date="2020-04" db="EMBL/GenBank/DDBJ databases">
        <title>Molecular characterization of pseudomonads from Agaricus bisporus reveal novel blotch 2 pathogens in Western Europe.</title>
        <authorList>
            <person name="Taparia T."/>
            <person name="Krijger M."/>
            <person name="Haynes E."/>
            <person name="Elpinstone J.G."/>
            <person name="Noble R."/>
            <person name="Van Der Wolf J."/>
        </authorList>
    </citation>
    <scope>NUCLEOTIDE SEQUENCE [LARGE SCALE GENOMIC DNA]</scope>
    <source>
        <strain evidence="6 7">H7001</strain>
    </source>
</reference>
<organism evidence="6 7">
    <name type="scientific">Pseudomonas gingeri</name>
    <dbReference type="NCBI Taxonomy" id="117681"/>
    <lineage>
        <taxon>Bacteria</taxon>
        <taxon>Pseudomonadati</taxon>
        <taxon>Pseudomonadota</taxon>
        <taxon>Gammaproteobacteria</taxon>
        <taxon>Pseudomonadales</taxon>
        <taxon>Pseudomonadaceae</taxon>
        <taxon>Pseudomonas</taxon>
    </lineage>
</organism>
<dbReference type="SUPFAM" id="SSF56059">
    <property type="entry name" value="Glutathione synthetase ATP-binding domain-like"/>
    <property type="match status" value="1"/>
</dbReference>
<dbReference type="Gene3D" id="3.30.470.20">
    <property type="entry name" value="ATP-grasp fold, B domain"/>
    <property type="match status" value="1"/>
</dbReference>
<dbReference type="PANTHER" id="PTHR43585:SF2">
    <property type="entry name" value="ATP-GRASP ENZYME FSQD"/>
    <property type="match status" value="1"/>
</dbReference>
<evidence type="ECO:0000259" key="5">
    <source>
        <dbReference type="PROSITE" id="PS50975"/>
    </source>
</evidence>
<gene>
    <name evidence="6" type="ORF">HX882_24210</name>
</gene>
<dbReference type="Gene3D" id="3.30.1490.20">
    <property type="entry name" value="ATP-grasp fold, A domain"/>
    <property type="match status" value="1"/>
</dbReference>
<feature type="domain" description="ATP-grasp" evidence="5">
    <location>
        <begin position="125"/>
        <end position="315"/>
    </location>
</feature>
<name>A0A7Y8C576_9PSED</name>
<comment type="caution">
    <text evidence="6">The sequence shown here is derived from an EMBL/GenBank/DDBJ whole genome shotgun (WGS) entry which is preliminary data.</text>
</comment>
<evidence type="ECO:0000313" key="6">
    <source>
        <dbReference type="EMBL" id="NWB99002.1"/>
    </source>
</evidence>
<evidence type="ECO:0000313" key="7">
    <source>
        <dbReference type="Proteomes" id="UP000539985"/>
    </source>
</evidence>
<dbReference type="PROSITE" id="PS50975">
    <property type="entry name" value="ATP_GRASP"/>
    <property type="match status" value="1"/>
</dbReference>
<evidence type="ECO:0000256" key="2">
    <source>
        <dbReference type="ARBA" id="ARBA00022741"/>
    </source>
</evidence>
<dbReference type="Pfam" id="PF13535">
    <property type="entry name" value="ATP-grasp_4"/>
    <property type="match status" value="1"/>
</dbReference>
<keyword evidence="1" id="KW-0436">Ligase</keyword>